<dbReference type="Gene3D" id="1.10.10.60">
    <property type="entry name" value="Homeodomain-like"/>
    <property type="match status" value="1"/>
</dbReference>
<comment type="caution">
    <text evidence="1">The sequence shown here is derived from an EMBL/GenBank/DDBJ whole genome shotgun (WGS) entry which is preliminary data.</text>
</comment>
<reference evidence="1 2" key="1">
    <citation type="journal article" date="2014" name="Genome Biol. Evol.">
        <title>Acetic acid bacteria genomes reveal functional traits for adaptation to life in insect guts.</title>
        <authorList>
            <person name="Chouaia B."/>
            <person name="Gaiarsa S."/>
            <person name="Crotti E."/>
            <person name="Comandatore F."/>
            <person name="Degli Esposti M."/>
            <person name="Ricci I."/>
            <person name="Alma A."/>
            <person name="Favia G."/>
            <person name="Bandi C."/>
            <person name="Daffonchio D."/>
        </authorList>
    </citation>
    <scope>NUCLEOTIDE SEQUENCE [LARGE SCALE GENOMIC DNA]</scope>
    <source>
        <strain evidence="1 2">SF2.1</strain>
    </source>
</reference>
<dbReference type="RefSeq" id="WP_161630799.1">
    <property type="nucleotide sequence ID" value="NZ_CBLX010000003.1"/>
</dbReference>
<name>A0A060QCZ4_9PROT</name>
<dbReference type="InterPro" id="IPR016032">
    <property type="entry name" value="Sig_transdc_resp-reg_C-effctor"/>
</dbReference>
<sequence>MARPALDRGRIDPAIAALRQRGASASRIARALGISERTVRYALRRLAVPSPERKAA</sequence>
<protein>
    <recommendedName>
        <fullName evidence="3">Resolvase HTH domain-containing protein</fullName>
    </recommendedName>
</protein>
<dbReference type="GO" id="GO:0006355">
    <property type="term" value="P:regulation of DNA-templated transcription"/>
    <property type="evidence" value="ECO:0007669"/>
    <property type="project" value="InterPro"/>
</dbReference>
<reference evidence="1 2" key="2">
    <citation type="journal article" date="2014" name="PLoS ONE">
        <title>Evolution of mitochondria reconstructed from the energy metabolism of living bacteria.</title>
        <authorList>
            <person name="Degli Esposti M."/>
            <person name="Chouaia B."/>
            <person name="Comandatore F."/>
            <person name="Crotti E."/>
            <person name="Sassera D."/>
            <person name="Lievens P.M."/>
            <person name="Daffonchio D."/>
            <person name="Bandi C."/>
        </authorList>
    </citation>
    <scope>NUCLEOTIDE SEQUENCE [LARGE SCALE GENOMIC DNA]</scope>
    <source>
        <strain evidence="1 2">SF2.1</strain>
    </source>
</reference>
<dbReference type="GO" id="GO:0003677">
    <property type="term" value="F:DNA binding"/>
    <property type="evidence" value="ECO:0007669"/>
    <property type="project" value="InterPro"/>
</dbReference>
<dbReference type="EMBL" id="CBLX010000003">
    <property type="protein sequence ID" value="CDG38563.1"/>
    <property type="molecule type" value="Genomic_DNA"/>
</dbReference>
<dbReference type="Pfam" id="PF13384">
    <property type="entry name" value="HTH_23"/>
    <property type="match status" value="1"/>
</dbReference>
<dbReference type="Proteomes" id="UP000027583">
    <property type="component" value="Unassembled WGS sequence"/>
</dbReference>
<evidence type="ECO:0008006" key="3">
    <source>
        <dbReference type="Google" id="ProtNLM"/>
    </source>
</evidence>
<proteinExistence type="predicted"/>
<evidence type="ECO:0000313" key="2">
    <source>
        <dbReference type="Proteomes" id="UP000027583"/>
    </source>
</evidence>
<evidence type="ECO:0000313" key="1">
    <source>
        <dbReference type="EMBL" id="CDG38563.1"/>
    </source>
</evidence>
<organism evidence="1 2">
    <name type="scientific">Asaia bogorensis</name>
    <dbReference type="NCBI Taxonomy" id="91915"/>
    <lineage>
        <taxon>Bacteria</taxon>
        <taxon>Pseudomonadati</taxon>
        <taxon>Pseudomonadota</taxon>
        <taxon>Alphaproteobacteria</taxon>
        <taxon>Acetobacterales</taxon>
        <taxon>Acetobacteraceae</taxon>
        <taxon>Asaia</taxon>
    </lineage>
</organism>
<dbReference type="AlphaFoldDB" id="A0A060QCZ4"/>
<gene>
    <name evidence="1" type="ORF">ASAP_0518</name>
</gene>
<accession>A0A060QCZ4</accession>
<dbReference type="SUPFAM" id="SSF46894">
    <property type="entry name" value="C-terminal effector domain of the bipartite response regulators"/>
    <property type="match status" value="1"/>
</dbReference>